<keyword evidence="3" id="KW-1185">Reference proteome</keyword>
<dbReference type="InterPro" id="IPR027417">
    <property type="entry name" value="P-loop_NTPase"/>
</dbReference>
<dbReference type="PANTHER" id="PTHR43718:SF2">
    <property type="entry name" value="LON PROTEASE HOMOLOG, MITOCHONDRIAL"/>
    <property type="match status" value="1"/>
</dbReference>
<dbReference type="Pfam" id="PF00004">
    <property type="entry name" value="AAA"/>
    <property type="match status" value="1"/>
</dbReference>
<dbReference type="SUPFAM" id="SSF52540">
    <property type="entry name" value="P-loop containing nucleoside triphosphate hydrolases"/>
    <property type="match status" value="1"/>
</dbReference>
<dbReference type="PANTHER" id="PTHR43718">
    <property type="entry name" value="LON PROTEASE"/>
    <property type="match status" value="1"/>
</dbReference>
<evidence type="ECO:0000313" key="2">
    <source>
        <dbReference type="EMBL" id="SDH22282.1"/>
    </source>
</evidence>
<dbReference type="InterPro" id="IPR027065">
    <property type="entry name" value="Lon_Prtase"/>
</dbReference>
<protein>
    <submittedName>
        <fullName evidence="2">ATPase family associated with various cellular activities (AAA)</fullName>
    </submittedName>
</protein>
<evidence type="ECO:0000313" key="3">
    <source>
        <dbReference type="Proteomes" id="UP000199468"/>
    </source>
</evidence>
<dbReference type="SMART" id="SM00382">
    <property type="entry name" value="AAA"/>
    <property type="match status" value="1"/>
</dbReference>
<dbReference type="Gene3D" id="3.40.50.300">
    <property type="entry name" value="P-loop containing nucleotide triphosphate hydrolases"/>
    <property type="match status" value="1"/>
</dbReference>
<reference evidence="2 3" key="1">
    <citation type="submission" date="2016-10" db="EMBL/GenBank/DDBJ databases">
        <authorList>
            <person name="Varghese N."/>
            <person name="Submissions S."/>
        </authorList>
    </citation>
    <scope>NUCLEOTIDE SEQUENCE [LARGE SCALE GENOMIC DNA]</scope>
    <source>
        <strain evidence="2 3">DSM 26672</strain>
    </source>
</reference>
<sequence>MSTNGEYDETDREIAMLVPDVIAAEQRKQAHMAGTDSPTTTELLAGWHPRELNWETDAAMWAVGMLHDASPPGLPALPPAVERALRAMANKPSFTPVLALRKAAMRRRPEWNPAYLLRLAECEVRADIYLCNLGDEAAQRRVAVHALARLAHVPQSHLRAGLLETAMTSVGMPERHVIGVVRRVALMLDLRRRAGDTATSMREWLDQYQNARPKSDAAVIEHFMDEDEIPEPEDGPVILATPKKPEIVVLPTMVKKPRSDSPAYAFYDIAGKALPLIRFEGDLGAVARDLCARWPWAASAIETILMDLVGTDWIRLRPTLLLGPPGTGKSSLAMALARAIGLEPTLYSASAVADGSFAGTNAQWATARGSTSLQAVLRAMAANPVVVVDEIEKSGTSRHNGNLQDALVPMLEPATSRAILDTGIELPVDISQVSYLATANGLNGVISPLLDRLRVLTVPAPGAEHLPVVARQIVADLRRERNTDDRWMPDLDGEELDLVAEHWSGGSMRAVRRMIETIVAGRQAFAARH</sequence>
<comment type="caution">
    <text evidence="2">The sequence shown here is derived from an EMBL/GenBank/DDBJ whole genome shotgun (WGS) entry which is preliminary data.</text>
</comment>
<name>A0ABY0P816_9HYPH</name>
<dbReference type="InterPro" id="IPR003593">
    <property type="entry name" value="AAA+_ATPase"/>
</dbReference>
<feature type="domain" description="AAA+ ATPase" evidence="1">
    <location>
        <begin position="315"/>
        <end position="462"/>
    </location>
</feature>
<proteinExistence type="predicted"/>
<dbReference type="EMBL" id="FNBZ01000007">
    <property type="protein sequence ID" value="SDH22282.1"/>
    <property type="molecule type" value="Genomic_DNA"/>
</dbReference>
<dbReference type="Proteomes" id="UP000199468">
    <property type="component" value="Unassembled WGS sequence"/>
</dbReference>
<gene>
    <name evidence="2" type="ORF">SAMN05421844_107204</name>
</gene>
<evidence type="ECO:0000259" key="1">
    <source>
        <dbReference type="SMART" id="SM00382"/>
    </source>
</evidence>
<dbReference type="InterPro" id="IPR003959">
    <property type="entry name" value="ATPase_AAA_core"/>
</dbReference>
<organism evidence="2 3">
    <name type="scientific">Bosea robiniae</name>
    <dbReference type="NCBI Taxonomy" id="1036780"/>
    <lineage>
        <taxon>Bacteria</taxon>
        <taxon>Pseudomonadati</taxon>
        <taxon>Pseudomonadota</taxon>
        <taxon>Alphaproteobacteria</taxon>
        <taxon>Hyphomicrobiales</taxon>
        <taxon>Boseaceae</taxon>
        <taxon>Bosea</taxon>
    </lineage>
</organism>
<accession>A0ABY0P816</accession>
<dbReference type="RefSeq" id="WP_091860307.1">
    <property type="nucleotide sequence ID" value="NZ_FNBZ01000007.1"/>
</dbReference>